<evidence type="ECO:0000256" key="9">
    <source>
        <dbReference type="ARBA" id="ARBA00022490"/>
    </source>
</evidence>
<evidence type="ECO:0000256" key="19">
    <source>
        <dbReference type="ARBA" id="ARBA00023242"/>
    </source>
</evidence>
<keyword evidence="27" id="KW-1185">Reference proteome</keyword>
<keyword evidence="14" id="KW-0653">Protein transport</keyword>
<dbReference type="GO" id="GO:0070390">
    <property type="term" value="C:transcription export complex 2"/>
    <property type="evidence" value="ECO:0007669"/>
    <property type="project" value="TreeGrafter"/>
</dbReference>
<feature type="domain" description="SAC3/GANP/THP3 conserved" evidence="25">
    <location>
        <begin position="611"/>
        <end position="906"/>
    </location>
</feature>
<accession>A0A6S7ILH6</accession>
<feature type="compositionally biased region" description="Polar residues" evidence="24">
    <location>
        <begin position="388"/>
        <end position="405"/>
    </location>
</feature>
<dbReference type="Pfam" id="PF03399">
    <property type="entry name" value="SAC3_GANP"/>
    <property type="match status" value="1"/>
</dbReference>
<dbReference type="GO" id="GO:0005643">
    <property type="term" value="C:nuclear pore"/>
    <property type="evidence" value="ECO:0007669"/>
    <property type="project" value="UniProtKB-SubCell"/>
</dbReference>
<evidence type="ECO:0000256" key="13">
    <source>
        <dbReference type="ARBA" id="ARBA00022859"/>
    </source>
</evidence>
<evidence type="ECO:0000256" key="23">
    <source>
        <dbReference type="ARBA" id="ARBA00069544"/>
    </source>
</evidence>
<dbReference type="GO" id="GO:0005694">
    <property type="term" value="C:chromosome"/>
    <property type="evidence" value="ECO:0007669"/>
    <property type="project" value="UniProtKB-SubCell"/>
</dbReference>
<dbReference type="InterPro" id="IPR045107">
    <property type="entry name" value="SAC3/GANP/THP3"/>
</dbReference>
<evidence type="ECO:0000256" key="16">
    <source>
        <dbReference type="ARBA" id="ARBA00023010"/>
    </source>
</evidence>
<dbReference type="GO" id="GO:0005654">
    <property type="term" value="C:nucleoplasm"/>
    <property type="evidence" value="ECO:0007669"/>
    <property type="project" value="UniProtKB-SubCell"/>
</dbReference>
<evidence type="ECO:0000256" key="2">
    <source>
        <dbReference type="ARBA" id="ARBA00004496"/>
    </source>
</evidence>
<evidence type="ECO:0000313" key="26">
    <source>
        <dbReference type="EMBL" id="CAB4017470.1"/>
    </source>
</evidence>
<evidence type="ECO:0000256" key="1">
    <source>
        <dbReference type="ARBA" id="ARBA00004286"/>
    </source>
</evidence>
<feature type="region of interest" description="Disordered" evidence="24">
    <location>
        <begin position="332"/>
        <end position="352"/>
    </location>
</feature>
<dbReference type="PANTHER" id="PTHR12436:SF3">
    <property type="entry name" value="GERMINAL-CENTER ASSOCIATED NUCLEAR PROTEIN"/>
    <property type="match status" value="1"/>
</dbReference>
<reference evidence="26" key="1">
    <citation type="submission" date="2020-04" db="EMBL/GenBank/DDBJ databases">
        <authorList>
            <person name="Alioto T."/>
            <person name="Alioto T."/>
            <person name="Gomez Garrido J."/>
        </authorList>
    </citation>
    <scope>NUCLEOTIDE SEQUENCE</scope>
    <source>
        <strain evidence="26">A484AB</strain>
    </source>
</reference>
<evidence type="ECO:0000313" key="27">
    <source>
        <dbReference type="Proteomes" id="UP001152795"/>
    </source>
</evidence>
<feature type="region of interest" description="Disordered" evidence="24">
    <location>
        <begin position="103"/>
        <end position="198"/>
    </location>
</feature>
<dbReference type="GO" id="GO:0015031">
    <property type="term" value="P:protein transport"/>
    <property type="evidence" value="ECO:0007669"/>
    <property type="project" value="UniProtKB-KW"/>
</dbReference>
<dbReference type="OrthoDB" id="5989811at2759"/>
<keyword evidence="7" id="KW-0158">Chromosome</keyword>
<evidence type="ECO:0000256" key="5">
    <source>
        <dbReference type="ARBA" id="ARBA00013184"/>
    </source>
</evidence>
<keyword evidence="20" id="KW-0012">Acyltransferase</keyword>
<feature type="compositionally biased region" description="Polar residues" evidence="24">
    <location>
        <begin position="333"/>
        <end position="352"/>
    </location>
</feature>
<gene>
    <name evidence="26" type="ORF">PACLA_8A073840</name>
</gene>
<keyword evidence="16" id="KW-0811">Translocation</keyword>
<evidence type="ECO:0000256" key="22">
    <source>
        <dbReference type="ARBA" id="ARBA00055631"/>
    </source>
</evidence>
<keyword evidence="9" id="KW-0963">Cytoplasm</keyword>
<dbReference type="EMBL" id="CACRXK020009560">
    <property type="protein sequence ID" value="CAB4017470.1"/>
    <property type="molecule type" value="Genomic_DNA"/>
</dbReference>
<feature type="compositionally biased region" description="Polar residues" evidence="24">
    <location>
        <begin position="179"/>
        <end position="198"/>
    </location>
</feature>
<evidence type="ECO:0000259" key="25">
    <source>
        <dbReference type="Pfam" id="PF03399"/>
    </source>
</evidence>
<keyword evidence="12" id="KW-0509">mRNA transport</keyword>
<feature type="compositionally biased region" description="Polar residues" evidence="24">
    <location>
        <begin position="126"/>
        <end position="166"/>
    </location>
</feature>
<keyword evidence="19" id="KW-0539">Nucleus</keyword>
<keyword evidence="11" id="KW-0808">Transferase</keyword>
<evidence type="ECO:0000256" key="7">
    <source>
        <dbReference type="ARBA" id="ARBA00022454"/>
    </source>
</evidence>
<evidence type="ECO:0000256" key="14">
    <source>
        <dbReference type="ARBA" id="ARBA00022927"/>
    </source>
</evidence>
<evidence type="ECO:0000256" key="8">
    <source>
        <dbReference type="ARBA" id="ARBA00022481"/>
    </source>
</evidence>
<keyword evidence="13" id="KW-0391">Immunity</keyword>
<feature type="compositionally biased region" description="Low complexity" evidence="24">
    <location>
        <begin position="167"/>
        <end position="178"/>
    </location>
</feature>
<proteinExistence type="inferred from homology"/>
<evidence type="ECO:0000256" key="21">
    <source>
        <dbReference type="ARBA" id="ARBA00038443"/>
    </source>
</evidence>
<organism evidence="26 27">
    <name type="scientific">Paramuricea clavata</name>
    <name type="common">Red gorgonian</name>
    <name type="synonym">Violescent sea-whip</name>
    <dbReference type="NCBI Taxonomy" id="317549"/>
    <lineage>
        <taxon>Eukaryota</taxon>
        <taxon>Metazoa</taxon>
        <taxon>Cnidaria</taxon>
        <taxon>Anthozoa</taxon>
        <taxon>Octocorallia</taxon>
        <taxon>Malacalcyonacea</taxon>
        <taxon>Plexauridae</taxon>
        <taxon>Paramuricea</taxon>
    </lineage>
</organism>
<dbReference type="PANTHER" id="PTHR12436">
    <property type="entry name" value="80 KDA MCM3-ASSOCIATED PROTEIN"/>
    <property type="match status" value="1"/>
</dbReference>
<evidence type="ECO:0000256" key="6">
    <source>
        <dbReference type="ARBA" id="ARBA00022448"/>
    </source>
</evidence>
<comment type="caution">
    <text evidence="26">The sequence shown here is derived from an EMBL/GenBank/DDBJ whole genome shotgun (WGS) entry which is preliminary data.</text>
</comment>
<dbReference type="GO" id="GO:0006406">
    <property type="term" value="P:mRNA export from nucleus"/>
    <property type="evidence" value="ECO:0007669"/>
    <property type="project" value="TreeGrafter"/>
</dbReference>
<evidence type="ECO:0000256" key="11">
    <source>
        <dbReference type="ARBA" id="ARBA00022679"/>
    </source>
</evidence>
<evidence type="ECO:0000256" key="17">
    <source>
        <dbReference type="ARBA" id="ARBA00023054"/>
    </source>
</evidence>
<dbReference type="InterPro" id="IPR005062">
    <property type="entry name" value="SAC3/GANP/THP3_conserved"/>
</dbReference>
<protein>
    <recommendedName>
        <fullName evidence="23">Germinal-center associated nuclear protein</fullName>
        <ecNumber evidence="5">2.3.1.48</ecNumber>
    </recommendedName>
</protein>
<keyword evidence="10" id="KW-0597">Phosphoprotein</keyword>
<keyword evidence="17" id="KW-0175">Coiled coil</keyword>
<comment type="similarity">
    <text evidence="21">Belongs to the SAC3 family.</text>
</comment>
<keyword evidence="6" id="KW-0813">Transport</keyword>
<evidence type="ECO:0000256" key="24">
    <source>
        <dbReference type="SAM" id="MobiDB-lite"/>
    </source>
</evidence>
<dbReference type="Proteomes" id="UP001152795">
    <property type="component" value="Unassembled WGS sequence"/>
</dbReference>
<evidence type="ECO:0000256" key="10">
    <source>
        <dbReference type="ARBA" id="ARBA00022553"/>
    </source>
</evidence>
<dbReference type="GO" id="GO:0002376">
    <property type="term" value="P:immune system process"/>
    <property type="evidence" value="ECO:0007669"/>
    <property type="project" value="UniProtKB-KW"/>
</dbReference>
<name>A0A6S7ILH6_PARCT</name>
<keyword evidence="15" id="KW-0007">Acetylation</keyword>
<sequence length="1230" mass="138258">MKPDFMKEINDVLRLLCGSYKIKGKRVNKPETYRDYCNVCNSNFLNPVKHALLYCNGTSQLREELWEWINDTMPIEMAVHLASLTDMEFLLVILGRTEESSETRPFGIKRSLGHSQKTSKRHVSPLVNTGVSQGSTTNTQATSNIFSNPTATAPNENKNESTQGNVFSSSTFKSSPTKGNASGKFQSNNPQANTESSNVASLSVGSLILSTTPPPNVNLFAMNQKENTDTVVSNSAVQTSAATTGGDVFNLKQNTNPIGSTDPNPIGSTTLNPLASTNLNPLGSTNLIGSTNLNPLGATNLIGSTNLNPVGSTNPALGYQSSLHNKGSAFGFPTSTTQPANQNSNSPMLSSKPFSNAGLPGASASLSRNLFGMIMVLLAQLQKRATQDQRQGPFTVGSKTTSPGFSQPPKPVKLQIPVPHNNPTLAKSEQIVTIFKPKMIKILSLTCTLSNTDVSELTSILIKDLPQEYFDKKLLEREFAIFGANKVSLQPTKQSVVVNFATHECAKKAKSRALKLFPMKDAHVFWCRKKGTGRTFKTPEKPGGNKPEFRSRRMSISNALNSIDASEFSSAMSAQERYTVLNEVDKLIRQAITPYRDIANAPVLIGVCCDMCPEKERYMREYQANLSIFEMVPGTQDNRFSDGDVPRVEHFKAVKEYSRSAADKLEPLAHELRPVHVLQMTLDYLMANVMNNIEEKWEEWFNFLWNRTRAIRKDITQQHLCDVHSADLVEKITRFHIFCAHYLCEEGMHSFDPKINNENLTKCLQTLKQFYVDLYTDQEVKCPNEAEFQAYDILLNLNEGDTLRKAMQYRLEVRNSPEVKFALEVFSSLNSHNFVRFFKLVKSSSYLNACIMHRYFPQVRRSALRVMTKAYSPKEPYPLQVLQYLLAFEDKDETSRFCSHYNFTTTDDSVQFSKVFTDPEAAFPLQKATNVIESKRICSIGEVVNGSPLTNRPLHEPVSSFDANGRYIGLPNLVQMLQNTPDTPEPESPYEIHEPAIIIPSEQRSPVVQQPTDDPRVILNKAMESASLDLVEEAVDELVKDISGDAIRQVDLEHQLSKAFADKFINDSLTIMVKEIAKECIEKEVEIKRRKIAVAESRARMSVVVMNEIIRDFMNTELVTVARDTKRAIGQQMKAQSFAKMSAVIMREMLEDVVYEQCQEIALTTRKEVVRQKKALLWKKAEVLRRNQMKKYFQSWSKEYHTRVHIRNILRKLPAKSPMLTVKQQLDKLL</sequence>
<keyword evidence="18" id="KW-0906">Nuclear pore complex</keyword>
<evidence type="ECO:0000256" key="15">
    <source>
        <dbReference type="ARBA" id="ARBA00022990"/>
    </source>
</evidence>
<evidence type="ECO:0000256" key="18">
    <source>
        <dbReference type="ARBA" id="ARBA00023132"/>
    </source>
</evidence>
<evidence type="ECO:0000256" key="4">
    <source>
        <dbReference type="ARBA" id="ARBA00004642"/>
    </source>
</evidence>
<dbReference type="Gene3D" id="1.25.40.990">
    <property type="match status" value="1"/>
</dbReference>
<dbReference type="FunFam" id="1.25.40.990:FF:000003">
    <property type="entry name" value="germinal-center associated nuclear protein isoform X2"/>
    <property type="match status" value="1"/>
</dbReference>
<dbReference type="EC" id="2.3.1.48" evidence="5"/>
<evidence type="ECO:0000256" key="20">
    <source>
        <dbReference type="ARBA" id="ARBA00023315"/>
    </source>
</evidence>
<feature type="non-terminal residue" evidence="26">
    <location>
        <position position="1230"/>
    </location>
</feature>
<dbReference type="GO" id="GO:0061733">
    <property type="term" value="F:protein-lysine-acetyltransferase activity"/>
    <property type="evidence" value="ECO:0007669"/>
    <property type="project" value="UniProtKB-EC"/>
</dbReference>
<keyword evidence="8" id="KW-0488">Methylation</keyword>
<feature type="region of interest" description="Disordered" evidence="24">
    <location>
        <begin position="388"/>
        <end position="410"/>
    </location>
</feature>
<comment type="function">
    <text evidence="22">As a component of the TREX-2 complex, involved in the export of mRNAs to the cytoplasm through the nuclear pores. Through the acetylation of histones, affects the assembly of nucleosomes at immunoglobulin variable region genes and promotes the recruitment and positioning of transcription complex to favor DNA cytosine deaminase AICDA/AID targeting, hence promoting somatic hypermutations.</text>
</comment>
<comment type="subcellular location">
    <subcellularLocation>
        <location evidence="1">Chromosome</location>
    </subcellularLocation>
    <subcellularLocation>
        <location evidence="2">Cytoplasm</location>
    </subcellularLocation>
    <subcellularLocation>
        <location evidence="3">Nucleus</location>
        <location evidence="3">Nuclear pore complex</location>
    </subcellularLocation>
    <subcellularLocation>
        <location evidence="4">Nucleus</location>
        <location evidence="4">Nucleoplasm</location>
    </subcellularLocation>
</comment>
<dbReference type="GO" id="GO:0005737">
    <property type="term" value="C:cytoplasm"/>
    <property type="evidence" value="ECO:0007669"/>
    <property type="project" value="UniProtKB-SubCell"/>
</dbReference>
<evidence type="ECO:0000256" key="12">
    <source>
        <dbReference type="ARBA" id="ARBA00022816"/>
    </source>
</evidence>
<dbReference type="AlphaFoldDB" id="A0A6S7ILH6"/>
<evidence type="ECO:0000256" key="3">
    <source>
        <dbReference type="ARBA" id="ARBA00004567"/>
    </source>
</evidence>